<proteinExistence type="inferred from homology"/>
<evidence type="ECO:0000256" key="4">
    <source>
        <dbReference type="ARBA" id="ARBA00023004"/>
    </source>
</evidence>
<evidence type="ECO:0000256" key="1">
    <source>
        <dbReference type="ARBA" id="ARBA00001971"/>
    </source>
</evidence>
<gene>
    <name evidence="7" type="ORF">NA56DRAFT_624735</name>
</gene>
<evidence type="ECO:0000313" key="7">
    <source>
        <dbReference type="EMBL" id="PMD22400.1"/>
    </source>
</evidence>
<dbReference type="Proteomes" id="UP000235672">
    <property type="component" value="Unassembled WGS sequence"/>
</dbReference>
<evidence type="ECO:0000256" key="3">
    <source>
        <dbReference type="ARBA" id="ARBA00022723"/>
    </source>
</evidence>
<dbReference type="InterPro" id="IPR017972">
    <property type="entry name" value="Cyt_P450_CS"/>
</dbReference>
<dbReference type="Pfam" id="PF00067">
    <property type="entry name" value="p450"/>
    <property type="match status" value="1"/>
</dbReference>
<evidence type="ECO:0000313" key="8">
    <source>
        <dbReference type="Proteomes" id="UP000235672"/>
    </source>
</evidence>
<dbReference type="PANTHER" id="PTHR24305">
    <property type="entry name" value="CYTOCHROME P450"/>
    <property type="match status" value="1"/>
</dbReference>
<keyword evidence="8" id="KW-1185">Reference proteome</keyword>
<dbReference type="InterPro" id="IPR001128">
    <property type="entry name" value="Cyt_P450"/>
</dbReference>
<dbReference type="Gene3D" id="1.10.630.10">
    <property type="entry name" value="Cytochrome P450"/>
    <property type="match status" value="1"/>
</dbReference>
<evidence type="ECO:0000256" key="6">
    <source>
        <dbReference type="SAM" id="Phobius"/>
    </source>
</evidence>
<accession>A0A2J6Q7Z8</accession>
<dbReference type="OrthoDB" id="184880at2759"/>
<dbReference type="InterPro" id="IPR050121">
    <property type="entry name" value="Cytochrome_P450_monoxygenase"/>
</dbReference>
<keyword evidence="5" id="KW-0560">Oxidoreductase</keyword>
<dbReference type="GO" id="GO:0016705">
    <property type="term" value="F:oxidoreductase activity, acting on paired donors, with incorporation or reduction of molecular oxygen"/>
    <property type="evidence" value="ECO:0007669"/>
    <property type="project" value="InterPro"/>
</dbReference>
<keyword evidence="3 5" id="KW-0479">Metal-binding</keyword>
<dbReference type="GO" id="GO:0005506">
    <property type="term" value="F:iron ion binding"/>
    <property type="evidence" value="ECO:0007669"/>
    <property type="project" value="InterPro"/>
</dbReference>
<keyword evidence="6" id="KW-0472">Membrane</keyword>
<dbReference type="GO" id="GO:0020037">
    <property type="term" value="F:heme binding"/>
    <property type="evidence" value="ECO:0007669"/>
    <property type="project" value="InterPro"/>
</dbReference>
<evidence type="ECO:0000256" key="5">
    <source>
        <dbReference type="RuleBase" id="RU000461"/>
    </source>
</evidence>
<dbReference type="PANTHER" id="PTHR24305:SF232">
    <property type="entry name" value="P450, PUTATIVE (EUROFUNG)-RELATED"/>
    <property type="match status" value="1"/>
</dbReference>
<evidence type="ECO:0000256" key="2">
    <source>
        <dbReference type="ARBA" id="ARBA00010617"/>
    </source>
</evidence>
<dbReference type="AlphaFoldDB" id="A0A2J6Q7Z8"/>
<keyword evidence="6" id="KW-1133">Transmembrane helix</keyword>
<keyword evidence="4 5" id="KW-0408">Iron</keyword>
<dbReference type="CDD" id="cd11060">
    <property type="entry name" value="CYP57A1-like"/>
    <property type="match status" value="1"/>
</dbReference>
<dbReference type="STRING" id="1745343.A0A2J6Q7Z8"/>
<comment type="cofactor">
    <cofactor evidence="1">
        <name>heme</name>
        <dbReference type="ChEBI" id="CHEBI:30413"/>
    </cofactor>
</comment>
<keyword evidence="5" id="KW-0349">Heme</keyword>
<sequence>MDFLSAILGHYHYVILVLFSASIIIAVVRSRAARLEHIPGPFLAKYTDALRAYMAFKYSGREVNLYMKLHKKYGQVVRIGPRSVSVLDPRAVPVIYNVKARLNKTSNVLPFKVAGVPDSVLVILDEETHAKYRRPVQHAYSLTSLKGYEPYVGDIIRTLVDVIETHVESGEAINISSWMYYWSYDVIGKVTFGTPTGYLKAGKDFNNLIKRQQQFFEYVNVVSQMPVLDHFLAKNPIFKLLPHRTFDFIRFAQKHVEQRISKYNKSDSSRPDLLSYFLAARETYPAVVTDEQVLTYSVTNVVAGSLSTSHVLDEIVRFLVTTPAAQRRIYEEIKATGADEFPISLDHAKMSPYLEGVVQEGYRIHSVANVLLEREVPVQGMELPSGHKLPAGTYVGINAAAMNRIEDVFGAIPDKFDPLRWLKQEKETDDEFRERRLRMDRANLTFGQGSRSCVGKNIVQLEIFKVIASIATRFIFQGEGNQRLYHVHARVKLRE</sequence>
<keyword evidence="5" id="KW-0503">Monooxygenase</keyword>
<dbReference type="InterPro" id="IPR036396">
    <property type="entry name" value="Cyt_P450_sf"/>
</dbReference>
<dbReference type="SUPFAM" id="SSF48264">
    <property type="entry name" value="Cytochrome P450"/>
    <property type="match status" value="1"/>
</dbReference>
<dbReference type="PROSITE" id="PS00086">
    <property type="entry name" value="CYTOCHROME_P450"/>
    <property type="match status" value="1"/>
</dbReference>
<comment type="similarity">
    <text evidence="2 5">Belongs to the cytochrome P450 family.</text>
</comment>
<feature type="transmembrane region" description="Helical" evidence="6">
    <location>
        <begin position="6"/>
        <end position="28"/>
    </location>
</feature>
<name>A0A2J6Q7Z8_9HELO</name>
<protein>
    <submittedName>
        <fullName evidence="7">Cytochrome P450</fullName>
    </submittedName>
</protein>
<dbReference type="GO" id="GO:0004497">
    <property type="term" value="F:monooxygenase activity"/>
    <property type="evidence" value="ECO:0007669"/>
    <property type="project" value="UniProtKB-KW"/>
</dbReference>
<dbReference type="EMBL" id="KZ613478">
    <property type="protein sequence ID" value="PMD22400.1"/>
    <property type="molecule type" value="Genomic_DNA"/>
</dbReference>
<keyword evidence="6" id="KW-0812">Transmembrane</keyword>
<organism evidence="7 8">
    <name type="scientific">Hyaloscypha hepaticicola</name>
    <dbReference type="NCBI Taxonomy" id="2082293"/>
    <lineage>
        <taxon>Eukaryota</taxon>
        <taxon>Fungi</taxon>
        <taxon>Dikarya</taxon>
        <taxon>Ascomycota</taxon>
        <taxon>Pezizomycotina</taxon>
        <taxon>Leotiomycetes</taxon>
        <taxon>Helotiales</taxon>
        <taxon>Hyaloscyphaceae</taxon>
        <taxon>Hyaloscypha</taxon>
    </lineage>
</organism>
<reference evidence="7 8" key="1">
    <citation type="submission" date="2016-05" db="EMBL/GenBank/DDBJ databases">
        <title>A degradative enzymes factory behind the ericoid mycorrhizal symbiosis.</title>
        <authorList>
            <consortium name="DOE Joint Genome Institute"/>
            <person name="Martino E."/>
            <person name="Morin E."/>
            <person name="Grelet G."/>
            <person name="Kuo A."/>
            <person name="Kohler A."/>
            <person name="Daghino S."/>
            <person name="Barry K."/>
            <person name="Choi C."/>
            <person name="Cichocki N."/>
            <person name="Clum A."/>
            <person name="Copeland A."/>
            <person name="Hainaut M."/>
            <person name="Haridas S."/>
            <person name="Labutti K."/>
            <person name="Lindquist E."/>
            <person name="Lipzen A."/>
            <person name="Khouja H.-R."/>
            <person name="Murat C."/>
            <person name="Ohm R."/>
            <person name="Olson A."/>
            <person name="Spatafora J."/>
            <person name="Veneault-Fourrey C."/>
            <person name="Henrissat B."/>
            <person name="Grigoriev I."/>
            <person name="Martin F."/>
            <person name="Perotto S."/>
        </authorList>
    </citation>
    <scope>NUCLEOTIDE SEQUENCE [LARGE SCALE GENOMIC DNA]</scope>
    <source>
        <strain evidence="7 8">UAMH 7357</strain>
    </source>
</reference>